<evidence type="ECO:0000256" key="4">
    <source>
        <dbReference type="ARBA" id="ARBA00022723"/>
    </source>
</evidence>
<dbReference type="InterPro" id="IPR023091">
    <property type="entry name" value="MetalPrtase_cat_dom_sf_prd"/>
</dbReference>
<dbReference type="HAMAP" id="MF_00009">
    <property type="entry name" value="Endoribonucl_YbeY"/>
    <property type="match status" value="1"/>
</dbReference>
<keyword evidence="7 8" id="KW-0862">Zinc</keyword>
<evidence type="ECO:0000256" key="5">
    <source>
        <dbReference type="ARBA" id="ARBA00022759"/>
    </source>
</evidence>
<reference evidence="9 10" key="1">
    <citation type="submission" date="2009-10" db="EMBL/GenBank/DDBJ databases">
        <title>Complete sequence of Halothiobacillus neapolitanus c2.</title>
        <authorList>
            <consortium name="US DOE Joint Genome Institute"/>
            <person name="Lucas S."/>
            <person name="Copeland A."/>
            <person name="Lapidus A."/>
            <person name="Glavina del Rio T."/>
            <person name="Tice H."/>
            <person name="Bruce D."/>
            <person name="Goodwin L."/>
            <person name="Pitluck S."/>
            <person name="Davenport K."/>
            <person name="Brettin T."/>
            <person name="Detter J.C."/>
            <person name="Han C."/>
            <person name="Tapia R."/>
            <person name="Larimer F."/>
            <person name="Land M."/>
            <person name="Hauser L."/>
            <person name="Kyrpides N."/>
            <person name="Mikhailova N."/>
            <person name="Kerfeld C."/>
            <person name="Cannon G."/>
            <person name="Heinhort S."/>
        </authorList>
    </citation>
    <scope>NUCLEOTIDE SEQUENCE [LARGE SCALE GENOMIC DNA]</scope>
    <source>
        <strain evidence="10">ATCC 23641 / c2</strain>
    </source>
</reference>
<dbReference type="Proteomes" id="UP000009102">
    <property type="component" value="Chromosome"/>
</dbReference>
<dbReference type="NCBIfam" id="TIGR00043">
    <property type="entry name" value="rRNA maturation RNase YbeY"/>
    <property type="match status" value="1"/>
</dbReference>
<keyword evidence="8" id="KW-0963">Cytoplasm</keyword>
<dbReference type="eggNOG" id="COG0319">
    <property type="taxonomic scope" value="Bacteria"/>
</dbReference>
<dbReference type="EC" id="3.1.-.-" evidence="8"/>
<keyword evidence="5 8" id="KW-0255">Endonuclease</keyword>
<evidence type="ECO:0000256" key="8">
    <source>
        <dbReference type="HAMAP-Rule" id="MF_00009"/>
    </source>
</evidence>
<dbReference type="Gene3D" id="3.40.390.30">
    <property type="entry name" value="Metalloproteases ('zincins'), catalytic domain"/>
    <property type="match status" value="1"/>
</dbReference>
<organism evidence="9 10">
    <name type="scientific">Halothiobacillus neapolitanus (strain ATCC 23641 / DSM 15147 / CIP 104769 / NCIMB 8539 / c2)</name>
    <name type="common">Thiobacillus neapolitanus</name>
    <dbReference type="NCBI Taxonomy" id="555778"/>
    <lineage>
        <taxon>Bacteria</taxon>
        <taxon>Pseudomonadati</taxon>
        <taxon>Pseudomonadota</taxon>
        <taxon>Gammaproteobacteria</taxon>
        <taxon>Chromatiales</taxon>
        <taxon>Halothiobacillaceae</taxon>
        <taxon>Halothiobacillus</taxon>
    </lineage>
</organism>
<comment type="subcellular location">
    <subcellularLocation>
        <location evidence="8">Cytoplasm</location>
    </subcellularLocation>
</comment>
<evidence type="ECO:0000256" key="2">
    <source>
        <dbReference type="ARBA" id="ARBA00022517"/>
    </source>
</evidence>
<keyword evidence="4 8" id="KW-0479">Metal-binding</keyword>
<dbReference type="Pfam" id="PF02130">
    <property type="entry name" value="YbeY"/>
    <property type="match status" value="1"/>
</dbReference>
<dbReference type="RefSeq" id="WP_012824054.1">
    <property type="nucleotide sequence ID" value="NC_013422.1"/>
</dbReference>
<dbReference type="PROSITE" id="PS01306">
    <property type="entry name" value="UPF0054"/>
    <property type="match status" value="1"/>
</dbReference>
<keyword evidence="3 8" id="KW-0540">Nuclease</keyword>
<name>D0KZZ5_HALNC</name>
<comment type="cofactor">
    <cofactor evidence="8">
        <name>Zn(2+)</name>
        <dbReference type="ChEBI" id="CHEBI:29105"/>
    </cofactor>
    <text evidence="8">Binds 1 zinc ion.</text>
</comment>
<dbReference type="GO" id="GO:0008270">
    <property type="term" value="F:zinc ion binding"/>
    <property type="evidence" value="ECO:0007669"/>
    <property type="project" value="UniProtKB-UniRule"/>
</dbReference>
<keyword evidence="8" id="KW-0698">rRNA processing</keyword>
<dbReference type="GO" id="GO:0005737">
    <property type="term" value="C:cytoplasm"/>
    <property type="evidence" value="ECO:0007669"/>
    <property type="project" value="UniProtKB-SubCell"/>
</dbReference>
<dbReference type="GO" id="GO:0004222">
    <property type="term" value="F:metalloendopeptidase activity"/>
    <property type="evidence" value="ECO:0007669"/>
    <property type="project" value="InterPro"/>
</dbReference>
<feature type="binding site" evidence="8">
    <location>
        <position position="126"/>
    </location>
    <ligand>
        <name>Zn(2+)</name>
        <dbReference type="ChEBI" id="CHEBI:29105"/>
        <note>catalytic</note>
    </ligand>
</feature>
<evidence type="ECO:0000256" key="6">
    <source>
        <dbReference type="ARBA" id="ARBA00022801"/>
    </source>
</evidence>
<dbReference type="AlphaFoldDB" id="D0KZZ5"/>
<gene>
    <name evidence="8" type="primary">ybeY</name>
    <name evidence="9" type="ordered locus">Hneap_1182</name>
</gene>
<keyword evidence="10" id="KW-1185">Reference proteome</keyword>
<dbReference type="STRING" id="555778.Hneap_1182"/>
<dbReference type="InterPro" id="IPR002036">
    <property type="entry name" value="YbeY"/>
</dbReference>
<keyword evidence="2 8" id="KW-0690">Ribosome biogenesis</keyword>
<comment type="function">
    <text evidence="8">Single strand-specific metallo-endoribonuclease involved in late-stage 70S ribosome quality control and in maturation of the 3' terminus of the 16S rRNA.</text>
</comment>
<dbReference type="EMBL" id="CP001801">
    <property type="protein sequence ID" value="ACX96018.1"/>
    <property type="molecule type" value="Genomic_DNA"/>
</dbReference>
<protein>
    <recommendedName>
        <fullName evidence="8">Endoribonuclease YbeY</fullName>
        <ecNumber evidence="8">3.1.-.-</ecNumber>
    </recommendedName>
</protein>
<dbReference type="HOGENOM" id="CLU_106710_0_1_6"/>
<accession>D0KZZ5</accession>
<dbReference type="InterPro" id="IPR020549">
    <property type="entry name" value="YbeY_CS"/>
</dbReference>
<evidence type="ECO:0000256" key="3">
    <source>
        <dbReference type="ARBA" id="ARBA00022722"/>
    </source>
</evidence>
<keyword evidence="6 8" id="KW-0378">Hydrolase</keyword>
<evidence type="ECO:0000313" key="10">
    <source>
        <dbReference type="Proteomes" id="UP000009102"/>
    </source>
</evidence>
<dbReference type="SUPFAM" id="SSF55486">
    <property type="entry name" value="Metalloproteases ('zincins'), catalytic domain"/>
    <property type="match status" value="1"/>
</dbReference>
<dbReference type="PANTHER" id="PTHR46986:SF1">
    <property type="entry name" value="ENDORIBONUCLEASE YBEY, CHLOROPLASTIC"/>
    <property type="match status" value="1"/>
</dbReference>
<dbReference type="PANTHER" id="PTHR46986">
    <property type="entry name" value="ENDORIBONUCLEASE YBEY, CHLOROPLASTIC"/>
    <property type="match status" value="1"/>
</dbReference>
<feature type="binding site" evidence="8">
    <location>
        <position position="132"/>
    </location>
    <ligand>
        <name>Zn(2+)</name>
        <dbReference type="ChEBI" id="CHEBI:29105"/>
        <note>catalytic</note>
    </ligand>
</feature>
<proteinExistence type="inferred from homology"/>
<dbReference type="GO" id="GO:0004521">
    <property type="term" value="F:RNA endonuclease activity"/>
    <property type="evidence" value="ECO:0007669"/>
    <property type="project" value="UniProtKB-UniRule"/>
</dbReference>
<dbReference type="GO" id="GO:0006364">
    <property type="term" value="P:rRNA processing"/>
    <property type="evidence" value="ECO:0007669"/>
    <property type="project" value="UniProtKB-UniRule"/>
</dbReference>
<dbReference type="KEGG" id="hna:Hneap_1182"/>
<evidence type="ECO:0000256" key="1">
    <source>
        <dbReference type="ARBA" id="ARBA00010875"/>
    </source>
</evidence>
<evidence type="ECO:0000313" key="9">
    <source>
        <dbReference type="EMBL" id="ACX96018.1"/>
    </source>
</evidence>
<feature type="binding site" evidence="8">
    <location>
        <position position="122"/>
    </location>
    <ligand>
        <name>Zn(2+)</name>
        <dbReference type="ChEBI" id="CHEBI:29105"/>
        <note>catalytic</note>
    </ligand>
</feature>
<comment type="similarity">
    <text evidence="1 8">Belongs to the endoribonuclease YbeY family.</text>
</comment>
<sequence length="161" mass="17878">MSKRATVIRQKASVLRCPTAARMQPWVEAALDAANHWQSVALTVRFVDEEEGLSLNQQYRHKKYATNVLSFSYDAPELPEDMASGDEPVYLGDLLICMPVVLNEAASQNKIPATHTAHLVVHGVLHLLGYDHEASAEADQMEQIEVDAMQKLGFENPYSAD</sequence>
<evidence type="ECO:0000256" key="7">
    <source>
        <dbReference type="ARBA" id="ARBA00022833"/>
    </source>
</evidence>